<dbReference type="Gene3D" id="3.30.160.60">
    <property type="entry name" value="Classic Zinc Finger"/>
    <property type="match status" value="1"/>
</dbReference>
<feature type="region of interest" description="Disordered" evidence="2">
    <location>
        <begin position="732"/>
        <end position="787"/>
    </location>
</feature>
<dbReference type="GO" id="GO:0008270">
    <property type="term" value="F:zinc ion binding"/>
    <property type="evidence" value="ECO:0007669"/>
    <property type="project" value="UniProtKB-KW"/>
</dbReference>
<dbReference type="PROSITE" id="PS50157">
    <property type="entry name" value="ZINC_FINGER_C2H2_2"/>
    <property type="match status" value="1"/>
</dbReference>
<dbReference type="PANTHER" id="PTHR35391:SF3">
    <property type="entry name" value="FINGER DOMAIN PROTEIN, PUTATIVE (AFU_ORTHOLOGUE AFUA_8G04300)-RELATED"/>
    <property type="match status" value="1"/>
</dbReference>
<dbReference type="PANTHER" id="PTHR35391">
    <property type="entry name" value="C2H2-TYPE DOMAIN-CONTAINING PROTEIN-RELATED"/>
    <property type="match status" value="1"/>
</dbReference>
<feature type="region of interest" description="Disordered" evidence="2">
    <location>
        <begin position="368"/>
        <end position="406"/>
    </location>
</feature>
<dbReference type="PROSITE" id="PS00028">
    <property type="entry name" value="ZINC_FINGER_C2H2_1"/>
    <property type="match status" value="2"/>
</dbReference>
<organism evidence="4 5">
    <name type="scientific">Colletotrichum tofieldiae</name>
    <dbReference type="NCBI Taxonomy" id="708197"/>
    <lineage>
        <taxon>Eukaryota</taxon>
        <taxon>Fungi</taxon>
        <taxon>Dikarya</taxon>
        <taxon>Ascomycota</taxon>
        <taxon>Pezizomycotina</taxon>
        <taxon>Sordariomycetes</taxon>
        <taxon>Hypocreomycetidae</taxon>
        <taxon>Glomerellales</taxon>
        <taxon>Glomerellaceae</taxon>
        <taxon>Colletotrichum</taxon>
        <taxon>Colletotrichum spaethianum species complex</taxon>
    </lineage>
</organism>
<keyword evidence="1" id="KW-0863">Zinc-finger</keyword>
<keyword evidence="1" id="KW-0862">Zinc</keyword>
<comment type="caution">
    <text evidence="4">The sequence shown here is derived from an EMBL/GenBank/DDBJ whole genome shotgun (WGS) entry which is preliminary data.</text>
</comment>
<feature type="region of interest" description="Disordered" evidence="2">
    <location>
        <begin position="1"/>
        <end position="21"/>
    </location>
</feature>
<gene>
    <name evidence="4" type="ORF">CT0861_00478</name>
</gene>
<accession>A0A166WZB8</accession>
<dbReference type="AlphaFoldDB" id="A0A166WZB8"/>
<feature type="domain" description="C2H2-type" evidence="3">
    <location>
        <begin position="596"/>
        <end position="621"/>
    </location>
</feature>
<sequence length="847" mass="94172">MPLATLPYDDDPSLMANMPKNMEMDPVNQGQMVSLQGTETVTNMPTTSGQRFHQKTPPMPWGLMNFYGGEQPWVPPGIFGGSQQGRQALAPSSQRRNTSGFQGWRSTLPSECDTVPPGFPPSDSGYESRTKHSIENASVFNDVDRSQDTQSLSGQIMDYHPFGMTPTDGNWDDMAATPVPVPHIGAVGNNGVVGNILICPGCQARCKTKSELNKHNQRHRKAYRCDVSGCTRKEGFGTLNDLDRHKGSVHPDVFNAGPRFRCQIGACQTKDKIWPRADNFRQHLKRVHRQHVNPEDDLSEFSLQPSPQRPQDDSFQQNAQDALEGVGSELFSSYNSGPMAWDGRPPVFEDIQLSPQEEQSTSMDLILDPSLTSADGPASDPSLDSSDVDMAGSKVQPQNQISGPICEPTGHEFVQPKEITRAPSPKAVVGGPKDDSSNGLCANEPQRIPINVSLGRERHAPGPDRAMSEALDSSLTDSMDCDVSAKAPFHQVLGGSSREERPVDQEEQPMKQLPSILQNKGLSQQALLDLLSQVPKDVIEIFLKSQTEAAPQKTASTPSINANSQHWCTHSSCQKGFNRKCELKDRKHMKRHEKPYGCTFPNCKKKFGSKNDWKRHENSQHFQVEMWKCHEKQADNENESCGKVCHRRETFRSHLAREHKMDDTEQIDKVLEKCRVGRNGEPRFWCGFCIKIVEITEKGANAWAERFNHIDSHYAGRHNLSKKDHSDWVAVDPELPEGDLAGSPDDSSDSDSADEGPVAVASRKLEGNPKTVSGQTRKRSLSDDGEQRHTKRVKTYRWICCACAWDADCKVHASCINCSHNRCSNCVVKNVMVRNEMGADRSTKNQE</sequence>
<evidence type="ECO:0000256" key="2">
    <source>
        <dbReference type="SAM" id="MobiDB-lite"/>
    </source>
</evidence>
<dbReference type="Proteomes" id="UP000076552">
    <property type="component" value="Unassembled WGS sequence"/>
</dbReference>
<evidence type="ECO:0000256" key="1">
    <source>
        <dbReference type="PROSITE-ProRule" id="PRU00042"/>
    </source>
</evidence>
<feature type="region of interest" description="Disordered" evidence="2">
    <location>
        <begin position="80"/>
        <end position="130"/>
    </location>
</feature>
<feature type="region of interest" description="Disordered" evidence="2">
    <location>
        <begin position="423"/>
        <end position="444"/>
    </location>
</feature>
<dbReference type="EMBL" id="LFIV01000017">
    <property type="protein sequence ID" value="KZL76130.1"/>
    <property type="molecule type" value="Genomic_DNA"/>
</dbReference>
<evidence type="ECO:0000259" key="3">
    <source>
        <dbReference type="PROSITE" id="PS50157"/>
    </source>
</evidence>
<dbReference type="STRING" id="708197.A0A166WZB8"/>
<reference evidence="4 5" key="1">
    <citation type="submission" date="2015-06" db="EMBL/GenBank/DDBJ databases">
        <title>Survival trade-offs in plant roots during colonization by closely related pathogenic and mutualistic fungi.</title>
        <authorList>
            <person name="Hacquard S."/>
            <person name="Kracher B."/>
            <person name="Hiruma K."/>
            <person name="Weinman A."/>
            <person name="Muench P."/>
            <person name="Garrido Oter R."/>
            <person name="Ver Loren van Themaat E."/>
            <person name="Dallerey J.-F."/>
            <person name="Damm U."/>
            <person name="Henrissat B."/>
            <person name="Lespinet O."/>
            <person name="Thon M."/>
            <person name="Kemen E."/>
            <person name="McHardy A.C."/>
            <person name="Schulze-Lefert P."/>
            <person name="O'Connell R.J."/>
        </authorList>
    </citation>
    <scope>NUCLEOTIDE SEQUENCE [LARGE SCALE GENOMIC DNA]</scope>
    <source>
        <strain evidence="4 5">0861</strain>
    </source>
</reference>
<evidence type="ECO:0000313" key="4">
    <source>
        <dbReference type="EMBL" id="KZL76130.1"/>
    </source>
</evidence>
<protein>
    <submittedName>
        <fullName evidence="4">C2H2 type zinc finger domain protein</fullName>
    </submittedName>
</protein>
<keyword evidence="5" id="KW-1185">Reference proteome</keyword>
<proteinExistence type="predicted"/>
<feature type="region of interest" description="Disordered" evidence="2">
    <location>
        <begin position="291"/>
        <end position="318"/>
    </location>
</feature>
<keyword evidence="1" id="KW-0479">Metal-binding</keyword>
<feature type="compositionally biased region" description="Polar residues" evidence="2">
    <location>
        <begin position="84"/>
        <end position="109"/>
    </location>
</feature>
<dbReference type="InterPro" id="IPR013087">
    <property type="entry name" value="Znf_C2H2_type"/>
</dbReference>
<evidence type="ECO:0000313" key="5">
    <source>
        <dbReference type="Proteomes" id="UP000076552"/>
    </source>
</evidence>
<dbReference type="SMART" id="SM00355">
    <property type="entry name" value="ZnF_C2H2"/>
    <property type="match status" value="6"/>
</dbReference>
<name>A0A166WZB8_9PEZI</name>